<dbReference type="RefSeq" id="WP_290363828.1">
    <property type="nucleotide sequence ID" value="NZ_JAUFQU010000001.1"/>
</dbReference>
<dbReference type="InterPro" id="IPR005149">
    <property type="entry name" value="Tscrpt_reg_PadR_N"/>
</dbReference>
<dbReference type="Gene3D" id="1.10.10.10">
    <property type="entry name" value="Winged helix-like DNA-binding domain superfamily/Winged helix DNA-binding domain"/>
    <property type="match status" value="1"/>
</dbReference>
<evidence type="ECO:0000313" key="2">
    <source>
        <dbReference type="EMBL" id="MDN3707877.1"/>
    </source>
</evidence>
<evidence type="ECO:0000313" key="3">
    <source>
        <dbReference type="Proteomes" id="UP001242368"/>
    </source>
</evidence>
<sequence length="109" mass="12801">MNIENTKAQMRKGILEFCILSLLRDKDYYTSEILEMLKEAKLLVVEGTVYPLLTRLKNDDFLSYRWEESTSGPPRKYYKLTEKGEDFLDELAKTWSELALAVEQITQKN</sequence>
<dbReference type="Proteomes" id="UP001242368">
    <property type="component" value="Unassembled WGS sequence"/>
</dbReference>
<dbReference type="Pfam" id="PF03551">
    <property type="entry name" value="PadR"/>
    <property type="match status" value="1"/>
</dbReference>
<gene>
    <name evidence="2" type="ORF">QW060_12240</name>
</gene>
<name>A0ABT8CWD3_9FLAO</name>
<protein>
    <submittedName>
        <fullName evidence="2">PadR family transcriptional regulator</fullName>
    </submittedName>
</protein>
<dbReference type="InterPro" id="IPR052509">
    <property type="entry name" value="Metal_resp_DNA-bind_regulator"/>
</dbReference>
<keyword evidence="3" id="KW-1185">Reference proteome</keyword>
<evidence type="ECO:0000259" key="1">
    <source>
        <dbReference type="Pfam" id="PF03551"/>
    </source>
</evidence>
<dbReference type="SUPFAM" id="SSF46785">
    <property type="entry name" value="Winged helix' DNA-binding domain"/>
    <property type="match status" value="1"/>
</dbReference>
<feature type="domain" description="Transcription regulator PadR N-terminal" evidence="1">
    <location>
        <begin position="19"/>
        <end position="89"/>
    </location>
</feature>
<dbReference type="PANTHER" id="PTHR33169">
    <property type="entry name" value="PADR-FAMILY TRANSCRIPTIONAL REGULATOR"/>
    <property type="match status" value="1"/>
</dbReference>
<reference evidence="3" key="1">
    <citation type="journal article" date="2019" name="Int. J. Syst. Evol. Microbiol.">
        <title>The Global Catalogue of Microorganisms (GCM) 10K type strain sequencing project: providing services to taxonomists for standard genome sequencing and annotation.</title>
        <authorList>
            <consortium name="The Broad Institute Genomics Platform"/>
            <consortium name="The Broad Institute Genome Sequencing Center for Infectious Disease"/>
            <person name="Wu L."/>
            <person name="Ma J."/>
        </authorList>
    </citation>
    <scope>NUCLEOTIDE SEQUENCE [LARGE SCALE GENOMIC DNA]</scope>
    <source>
        <strain evidence="3">CECT 7184</strain>
    </source>
</reference>
<dbReference type="InterPro" id="IPR036388">
    <property type="entry name" value="WH-like_DNA-bd_sf"/>
</dbReference>
<organism evidence="2 3">
    <name type="scientific">Paenimyroides ceti</name>
    <dbReference type="NCBI Taxonomy" id="395087"/>
    <lineage>
        <taxon>Bacteria</taxon>
        <taxon>Pseudomonadati</taxon>
        <taxon>Bacteroidota</taxon>
        <taxon>Flavobacteriia</taxon>
        <taxon>Flavobacteriales</taxon>
        <taxon>Flavobacteriaceae</taxon>
        <taxon>Paenimyroides</taxon>
    </lineage>
</organism>
<accession>A0ABT8CWD3</accession>
<dbReference type="EMBL" id="JAUFQU010000001">
    <property type="protein sequence ID" value="MDN3707877.1"/>
    <property type="molecule type" value="Genomic_DNA"/>
</dbReference>
<comment type="caution">
    <text evidence="2">The sequence shown here is derived from an EMBL/GenBank/DDBJ whole genome shotgun (WGS) entry which is preliminary data.</text>
</comment>
<dbReference type="InterPro" id="IPR036390">
    <property type="entry name" value="WH_DNA-bd_sf"/>
</dbReference>
<dbReference type="PANTHER" id="PTHR33169:SF14">
    <property type="entry name" value="TRANSCRIPTIONAL REGULATOR RV3488"/>
    <property type="match status" value="1"/>
</dbReference>
<proteinExistence type="predicted"/>